<organism evidence="2 3">
    <name type="scientific">Candida boidinii</name>
    <name type="common">Yeast</name>
    <dbReference type="NCBI Taxonomy" id="5477"/>
    <lineage>
        <taxon>Eukaryota</taxon>
        <taxon>Fungi</taxon>
        <taxon>Dikarya</taxon>
        <taxon>Ascomycota</taxon>
        <taxon>Saccharomycotina</taxon>
        <taxon>Pichiomycetes</taxon>
        <taxon>Pichiales</taxon>
        <taxon>Pichiaceae</taxon>
        <taxon>Ogataea</taxon>
        <taxon>Ogataea/Candida clade</taxon>
    </lineage>
</organism>
<dbReference type="AlphaFoldDB" id="A0A9W6T4B9"/>
<evidence type="ECO:0000313" key="3">
    <source>
        <dbReference type="Proteomes" id="UP001165120"/>
    </source>
</evidence>
<keyword evidence="3" id="KW-1185">Reference proteome</keyword>
<dbReference type="Proteomes" id="UP001165120">
    <property type="component" value="Unassembled WGS sequence"/>
</dbReference>
<evidence type="ECO:0000313" key="2">
    <source>
        <dbReference type="EMBL" id="GME72074.1"/>
    </source>
</evidence>
<sequence length="100" mass="11486">MSGLNKTNLPSLKNFWKQSLLLLALAIGTAYTVKSNVTIRRKQQYIKERSSYDPTQQKAVDPETGLPIENDKYQRKSEYEGAGSSYMSRVKGDKFNYWSK</sequence>
<comment type="caution">
    <text evidence="2">The sequence shown here is derived from an EMBL/GenBank/DDBJ whole genome shotgun (WGS) entry which is preliminary data.</text>
</comment>
<proteinExistence type="predicted"/>
<dbReference type="EMBL" id="BSXN01001197">
    <property type="protein sequence ID" value="GME72074.1"/>
    <property type="molecule type" value="Genomic_DNA"/>
</dbReference>
<reference evidence="2" key="1">
    <citation type="submission" date="2023-04" db="EMBL/GenBank/DDBJ databases">
        <title>Candida boidinii NBRC 10035.</title>
        <authorList>
            <person name="Ichikawa N."/>
            <person name="Sato H."/>
            <person name="Tonouchi N."/>
        </authorList>
    </citation>
    <scope>NUCLEOTIDE SEQUENCE</scope>
    <source>
        <strain evidence="2">NBRC 10035</strain>
    </source>
</reference>
<name>A0A9W6T4B9_CANBO</name>
<accession>A0A9W6T4B9</accession>
<feature type="region of interest" description="Disordered" evidence="1">
    <location>
        <begin position="48"/>
        <end position="68"/>
    </location>
</feature>
<gene>
    <name evidence="2" type="ORF">Cboi02_000346100</name>
</gene>
<protein>
    <submittedName>
        <fullName evidence="2">Unnamed protein product</fullName>
    </submittedName>
</protein>
<evidence type="ECO:0000256" key="1">
    <source>
        <dbReference type="SAM" id="MobiDB-lite"/>
    </source>
</evidence>